<keyword evidence="4" id="KW-1185">Reference proteome</keyword>
<feature type="region of interest" description="Disordered" evidence="1">
    <location>
        <begin position="1"/>
        <end position="23"/>
    </location>
</feature>
<name>A0ABT5JB27_RHOTP</name>
<dbReference type="Gene3D" id="2.60.120.10">
    <property type="entry name" value="Jelly Rolls"/>
    <property type="match status" value="1"/>
</dbReference>
<evidence type="ECO:0000313" key="3">
    <source>
        <dbReference type="EMBL" id="MDC7786865.1"/>
    </source>
</evidence>
<dbReference type="InterPro" id="IPR014710">
    <property type="entry name" value="RmlC-like_jellyroll"/>
</dbReference>
<evidence type="ECO:0000259" key="2">
    <source>
        <dbReference type="Pfam" id="PF07883"/>
    </source>
</evidence>
<comment type="caution">
    <text evidence="3">The sequence shown here is derived from an EMBL/GenBank/DDBJ whole genome shotgun (WGS) entry which is preliminary data.</text>
</comment>
<dbReference type="InterPro" id="IPR013096">
    <property type="entry name" value="Cupin_2"/>
</dbReference>
<dbReference type="Proteomes" id="UP001165652">
    <property type="component" value="Unassembled WGS sequence"/>
</dbReference>
<dbReference type="InterPro" id="IPR052535">
    <property type="entry name" value="Bacilysin_H2HPP_isomerase"/>
</dbReference>
<dbReference type="RefSeq" id="WP_272777710.1">
    <property type="nucleotide sequence ID" value="NZ_JAQQLI010000020.1"/>
</dbReference>
<reference evidence="3" key="2">
    <citation type="submission" date="2023-02" db="EMBL/GenBank/DDBJ databases">
        <authorList>
            <person name="Rayyan A."/>
            <person name="Meyer T."/>
            <person name="Kyndt J.A."/>
        </authorList>
    </citation>
    <scope>NUCLEOTIDE SEQUENCE</scope>
    <source>
        <strain evidence="3">DSM 9987</strain>
    </source>
</reference>
<accession>A0ABT5JB27</accession>
<dbReference type="Pfam" id="PF07883">
    <property type="entry name" value="Cupin_2"/>
    <property type="match status" value="1"/>
</dbReference>
<gene>
    <name evidence="3" type="ORF">PQJ73_14320</name>
</gene>
<organism evidence="3 4">
    <name type="scientific">Rhodoplanes tepidamans</name>
    <name type="common">Rhodoplanes cryptolactis</name>
    <dbReference type="NCBI Taxonomy" id="200616"/>
    <lineage>
        <taxon>Bacteria</taxon>
        <taxon>Pseudomonadati</taxon>
        <taxon>Pseudomonadota</taxon>
        <taxon>Alphaproteobacteria</taxon>
        <taxon>Hyphomicrobiales</taxon>
        <taxon>Nitrobacteraceae</taxon>
        <taxon>Rhodoplanes</taxon>
    </lineage>
</organism>
<dbReference type="SUPFAM" id="SSF51182">
    <property type="entry name" value="RmlC-like cupins"/>
    <property type="match status" value="1"/>
</dbReference>
<evidence type="ECO:0000256" key="1">
    <source>
        <dbReference type="SAM" id="MobiDB-lite"/>
    </source>
</evidence>
<dbReference type="PANTHER" id="PTHR40112:SF1">
    <property type="entry name" value="H2HPP ISOMERASE"/>
    <property type="match status" value="1"/>
</dbReference>
<dbReference type="InterPro" id="IPR011051">
    <property type="entry name" value="RmlC_Cupin_sf"/>
</dbReference>
<dbReference type="PANTHER" id="PTHR40112">
    <property type="entry name" value="H2HPP ISOMERASE"/>
    <property type="match status" value="1"/>
</dbReference>
<proteinExistence type="predicted"/>
<sequence>MSEPAASEPTVSEPAVARTPGAKRAGPGEYVFELAKVNHILGGPDYSTANGACVEGDRMIVGLMRMPAGTGAAPHSHPNEQWIYVLEGTFRATIGDRPVEAGPGSLVYIPADTIHSGGATEDGDVLFFTVKDASHSLHGIKA</sequence>
<protein>
    <submittedName>
        <fullName evidence="3">Cupin domain-containing protein</fullName>
    </submittedName>
</protein>
<dbReference type="EMBL" id="JAQQLI010000020">
    <property type="protein sequence ID" value="MDC7786865.1"/>
    <property type="molecule type" value="Genomic_DNA"/>
</dbReference>
<feature type="domain" description="Cupin type-2" evidence="2">
    <location>
        <begin position="63"/>
        <end position="130"/>
    </location>
</feature>
<reference evidence="3" key="1">
    <citation type="journal article" date="2023" name="Microbiol Resour">
        <title>Genome Sequences of Rhodoplanes serenus and Two Thermotolerant Strains, Rhodoplanes tepidamans and 'Rhodoplanes cryptolactis,' Further Refine the Genus.</title>
        <authorList>
            <person name="Rayyan A.A."/>
            <person name="Kyndt J.A."/>
        </authorList>
    </citation>
    <scope>NUCLEOTIDE SEQUENCE</scope>
    <source>
        <strain evidence="3">DSM 9987</strain>
    </source>
</reference>
<evidence type="ECO:0000313" key="4">
    <source>
        <dbReference type="Proteomes" id="UP001165652"/>
    </source>
</evidence>